<dbReference type="AlphaFoldDB" id="A0A6M3XGP3"/>
<protein>
    <submittedName>
        <fullName evidence="1">Putative methyltransferase</fullName>
    </submittedName>
</protein>
<sequence length="194" mass="22479">MLDYIFDMYNKKTRQTGFMKHYLTLFSIVEGLETKNSFEFGAGLSTYVILEALKYTNGKHICCDYRGIKNTYMSNEFLENNQGCLTYLTMDSTTINFENIDVAFDFVLHDGSHLPEIVEIDLLNIIPKMKLNSILVIHDTESVVHNKSLKKPIIDALKNYHYEIVTLSYGYGLTIIRIKEDFNNGEIFTTWVKK</sequence>
<dbReference type="InterPro" id="IPR029063">
    <property type="entry name" value="SAM-dependent_MTases_sf"/>
</dbReference>
<dbReference type="Pfam" id="PF13578">
    <property type="entry name" value="Methyltransf_24"/>
    <property type="match status" value="1"/>
</dbReference>
<reference evidence="1" key="1">
    <citation type="submission" date="2020-03" db="EMBL/GenBank/DDBJ databases">
        <title>The deep terrestrial virosphere.</title>
        <authorList>
            <person name="Holmfeldt K."/>
            <person name="Nilsson E."/>
            <person name="Simone D."/>
            <person name="Lopez-Fernandez M."/>
            <person name="Wu X."/>
            <person name="de Brujin I."/>
            <person name="Lundin D."/>
            <person name="Andersson A."/>
            <person name="Bertilsson S."/>
            <person name="Dopson M."/>
        </authorList>
    </citation>
    <scope>NUCLEOTIDE SEQUENCE</scope>
    <source>
        <strain evidence="1">TM448B00673</strain>
    </source>
</reference>
<organism evidence="1">
    <name type="scientific">viral metagenome</name>
    <dbReference type="NCBI Taxonomy" id="1070528"/>
    <lineage>
        <taxon>unclassified sequences</taxon>
        <taxon>metagenomes</taxon>
        <taxon>organismal metagenomes</taxon>
    </lineage>
</organism>
<dbReference type="Gene3D" id="3.40.50.150">
    <property type="entry name" value="Vaccinia Virus protein VP39"/>
    <property type="match status" value="1"/>
</dbReference>
<dbReference type="GO" id="GO:0032259">
    <property type="term" value="P:methylation"/>
    <property type="evidence" value="ECO:0007669"/>
    <property type="project" value="UniProtKB-KW"/>
</dbReference>
<accession>A0A6M3XGP3</accession>
<dbReference type="GO" id="GO:0008168">
    <property type="term" value="F:methyltransferase activity"/>
    <property type="evidence" value="ECO:0007669"/>
    <property type="project" value="UniProtKB-KW"/>
</dbReference>
<dbReference type="EMBL" id="MT144644">
    <property type="protein sequence ID" value="QJH96233.1"/>
    <property type="molecule type" value="Genomic_DNA"/>
</dbReference>
<evidence type="ECO:0000313" key="1">
    <source>
        <dbReference type="EMBL" id="QJH96233.1"/>
    </source>
</evidence>
<dbReference type="SUPFAM" id="SSF53335">
    <property type="entry name" value="S-adenosyl-L-methionine-dependent methyltransferases"/>
    <property type="match status" value="1"/>
</dbReference>
<proteinExistence type="predicted"/>
<name>A0A6M3XGP3_9ZZZZ</name>
<keyword evidence="1" id="KW-0808">Transferase</keyword>
<gene>
    <name evidence="1" type="ORF">TM448B00673_0004</name>
</gene>
<keyword evidence="1" id="KW-0489">Methyltransferase</keyword>